<evidence type="ECO:0000313" key="2">
    <source>
        <dbReference type="Proteomes" id="UP001642360"/>
    </source>
</evidence>
<keyword evidence="2" id="KW-1185">Reference proteome</keyword>
<dbReference type="AlphaFoldDB" id="A0ABC8V2B7"/>
<sequence length="99" mass="11190">MGKKRVMLPASEIDLTEVKYEQEQIQAPHLTGLMLKVFVKLIEAPLIGSLIISQLKKQNKMVEMLRNTVIPETPMFKPEFPPQDLLCTGASLMLGIRLE</sequence>
<name>A0ABC8V2B7_9AQUA</name>
<gene>
    <name evidence="1" type="ORF">ILEXP_LOCUS57949</name>
</gene>
<proteinExistence type="predicted"/>
<evidence type="ECO:0000313" key="1">
    <source>
        <dbReference type="EMBL" id="CAK9187404.1"/>
    </source>
</evidence>
<comment type="caution">
    <text evidence="1">The sequence shown here is derived from an EMBL/GenBank/DDBJ whole genome shotgun (WGS) entry which is preliminary data.</text>
</comment>
<organism evidence="1 2">
    <name type="scientific">Ilex paraguariensis</name>
    <name type="common">yerba mate</name>
    <dbReference type="NCBI Taxonomy" id="185542"/>
    <lineage>
        <taxon>Eukaryota</taxon>
        <taxon>Viridiplantae</taxon>
        <taxon>Streptophyta</taxon>
        <taxon>Embryophyta</taxon>
        <taxon>Tracheophyta</taxon>
        <taxon>Spermatophyta</taxon>
        <taxon>Magnoliopsida</taxon>
        <taxon>eudicotyledons</taxon>
        <taxon>Gunneridae</taxon>
        <taxon>Pentapetalae</taxon>
        <taxon>asterids</taxon>
        <taxon>campanulids</taxon>
        <taxon>Aquifoliales</taxon>
        <taxon>Aquifoliaceae</taxon>
        <taxon>Ilex</taxon>
    </lineage>
</organism>
<protein>
    <submittedName>
        <fullName evidence="1">Uncharacterized protein</fullName>
    </submittedName>
</protein>
<reference evidence="1 2" key="1">
    <citation type="submission" date="2024-02" db="EMBL/GenBank/DDBJ databases">
        <authorList>
            <person name="Vignale AGUSTIN F."/>
            <person name="Sosa J E."/>
            <person name="Modenutti C."/>
        </authorList>
    </citation>
    <scope>NUCLEOTIDE SEQUENCE [LARGE SCALE GENOMIC DNA]</scope>
</reference>
<dbReference type="Proteomes" id="UP001642360">
    <property type="component" value="Unassembled WGS sequence"/>
</dbReference>
<dbReference type="EMBL" id="CAUOFW020009947">
    <property type="protein sequence ID" value="CAK9187404.1"/>
    <property type="molecule type" value="Genomic_DNA"/>
</dbReference>
<accession>A0ABC8V2B7</accession>